<protein>
    <submittedName>
        <fullName evidence="1">Uncharacterized protein</fullName>
    </submittedName>
</protein>
<evidence type="ECO:0000313" key="1">
    <source>
        <dbReference type="EMBL" id="KAE9225765.1"/>
    </source>
</evidence>
<gene>
    <name evidence="1" type="ORF">PF005_g5382</name>
</gene>
<organism evidence="1 2">
    <name type="scientific">Phytophthora fragariae</name>
    <dbReference type="NCBI Taxonomy" id="53985"/>
    <lineage>
        <taxon>Eukaryota</taxon>
        <taxon>Sar</taxon>
        <taxon>Stramenopiles</taxon>
        <taxon>Oomycota</taxon>
        <taxon>Peronosporomycetes</taxon>
        <taxon>Peronosporales</taxon>
        <taxon>Peronosporaceae</taxon>
        <taxon>Phytophthora</taxon>
    </lineage>
</organism>
<dbReference type="Proteomes" id="UP000433483">
    <property type="component" value="Unassembled WGS sequence"/>
</dbReference>
<accession>A0A6A3YVL2</accession>
<dbReference type="AlphaFoldDB" id="A0A6A3YVL2"/>
<sequence length="38" mass="3850">MAGRSARLEIEPYASKAPAKNGGTGYGVALVATSTPTR</sequence>
<proteinExistence type="predicted"/>
<name>A0A6A3YVL2_9STRA</name>
<comment type="caution">
    <text evidence="1">The sequence shown here is derived from an EMBL/GenBank/DDBJ whole genome shotgun (WGS) entry which is preliminary data.</text>
</comment>
<evidence type="ECO:0000313" key="2">
    <source>
        <dbReference type="Proteomes" id="UP000433483"/>
    </source>
</evidence>
<reference evidence="1 2" key="1">
    <citation type="submission" date="2018-08" db="EMBL/GenBank/DDBJ databases">
        <title>Genomic investigation of the strawberry pathogen Phytophthora fragariae indicates pathogenicity is determined by transcriptional variation in three key races.</title>
        <authorList>
            <person name="Adams T.M."/>
            <person name="Armitage A.D."/>
            <person name="Sobczyk M.K."/>
            <person name="Bates H.J."/>
            <person name="Dunwell J.M."/>
            <person name="Nellist C.F."/>
            <person name="Harrison R.J."/>
        </authorList>
    </citation>
    <scope>NUCLEOTIDE SEQUENCE [LARGE SCALE GENOMIC DNA]</scope>
    <source>
        <strain evidence="1 2">NOV-27</strain>
    </source>
</reference>
<keyword evidence="2" id="KW-1185">Reference proteome</keyword>
<dbReference type="EMBL" id="QXGB01000187">
    <property type="protein sequence ID" value="KAE9225765.1"/>
    <property type="molecule type" value="Genomic_DNA"/>
</dbReference>